<dbReference type="EMBL" id="CP030053">
    <property type="protein sequence ID" value="QAU50133.1"/>
    <property type="molecule type" value="Genomic_DNA"/>
</dbReference>
<evidence type="ECO:0000313" key="4">
    <source>
        <dbReference type="Proteomes" id="UP000288972"/>
    </source>
</evidence>
<protein>
    <submittedName>
        <fullName evidence="2">Aspartyl beta-hydroxylase</fullName>
    </submittedName>
    <submittedName>
        <fullName evidence="3">Aspartyl/asparaginyl beta-hydroxylase domain-containing protein</fullName>
    </submittedName>
</protein>
<dbReference type="SUPFAM" id="SSF51197">
    <property type="entry name" value="Clavaminate synthase-like"/>
    <property type="match status" value="1"/>
</dbReference>
<dbReference type="KEGG" id="bgz:XH91_13935"/>
<dbReference type="AlphaFoldDB" id="A0AAE5X7K8"/>
<proteinExistence type="predicted"/>
<evidence type="ECO:0000313" key="5">
    <source>
        <dbReference type="Proteomes" id="UP000290401"/>
    </source>
</evidence>
<dbReference type="InterPro" id="IPR007803">
    <property type="entry name" value="Asp/Arg/Pro-Hydrxlase"/>
</dbReference>
<evidence type="ECO:0000313" key="3">
    <source>
        <dbReference type="EMBL" id="RXH15548.1"/>
    </source>
</evidence>
<accession>A0AAE5X7K8</accession>
<sequence>MQCPDRLRLPLSFDADQLAADLVRLSATRWIDHFVTQNYEGSWSVIPLRAPAGARHPVKMIYADPTATDFEDTPMLAECPYFRAVLSSLACPLQAVRLMRLTPGSVIREHTDLDLSFERGSVRLHIPVITNAGVEFDLNRRRVIMEAGSCWYLRLSDPHRVANRGETDRVHLVIDAAVNDWVASLFAAAMRE</sequence>
<organism evidence="2 4">
    <name type="scientific">Bradyrhizobium guangzhouense</name>
    <dbReference type="NCBI Taxonomy" id="1325095"/>
    <lineage>
        <taxon>Bacteria</taxon>
        <taxon>Pseudomonadati</taxon>
        <taxon>Pseudomonadota</taxon>
        <taxon>Alphaproteobacteria</taxon>
        <taxon>Hyphomicrobiales</taxon>
        <taxon>Nitrobacteraceae</taxon>
        <taxon>Bradyrhizobium</taxon>
    </lineage>
</organism>
<evidence type="ECO:0000259" key="1">
    <source>
        <dbReference type="Pfam" id="PF05118"/>
    </source>
</evidence>
<feature type="domain" description="Aspartyl/asparaginy/proline hydroxylase" evidence="1">
    <location>
        <begin position="31"/>
        <end position="176"/>
    </location>
</feature>
<dbReference type="Pfam" id="PF05118">
    <property type="entry name" value="Asp_Arg_Hydrox"/>
    <property type="match status" value="1"/>
</dbReference>
<dbReference type="Gene3D" id="2.60.120.330">
    <property type="entry name" value="B-lactam Antibiotic, Isopenicillin N Synthase, Chain"/>
    <property type="match status" value="1"/>
</dbReference>
<dbReference type="Proteomes" id="UP000290401">
    <property type="component" value="Unassembled WGS sequence"/>
</dbReference>
<gene>
    <name evidence="3" type="ORF">EAS56_08915</name>
    <name evidence="2" type="ORF">XH91_13935</name>
</gene>
<keyword evidence="5" id="KW-1185">Reference proteome</keyword>
<evidence type="ECO:0000313" key="2">
    <source>
        <dbReference type="EMBL" id="QAU50133.1"/>
    </source>
</evidence>
<dbReference type="EMBL" id="RDQZ01000005">
    <property type="protein sequence ID" value="RXH15548.1"/>
    <property type="molecule type" value="Genomic_DNA"/>
</dbReference>
<dbReference type="Proteomes" id="UP000288972">
    <property type="component" value="Chromosome"/>
</dbReference>
<reference evidence="3 5" key="2">
    <citation type="submission" date="2018-10" db="EMBL/GenBank/DDBJ databases">
        <title>Bradyrhizobium sp. nov., effective nodules isolated from peanut in China.</title>
        <authorList>
            <person name="Li Y."/>
        </authorList>
    </citation>
    <scope>NUCLEOTIDE SEQUENCE [LARGE SCALE GENOMIC DNA]</scope>
    <source>
        <strain evidence="3 5">CCBAU 53426</strain>
    </source>
</reference>
<reference evidence="2 4" key="1">
    <citation type="submission" date="2018-06" db="EMBL/GenBank/DDBJ databases">
        <title>Comparative genomics of rhizobia nodulating Arachis hypogaea in China.</title>
        <authorList>
            <person name="Li Y."/>
        </authorList>
    </citation>
    <scope>NUCLEOTIDE SEQUENCE [LARGE SCALE GENOMIC DNA]</scope>
    <source>
        <strain evidence="2 4">CCBAU 51670</strain>
    </source>
</reference>
<dbReference type="InterPro" id="IPR027443">
    <property type="entry name" value="IPNS-like_sf"/>
</dbReference>
<name>A0AAE5X7K8_9BRAD</name>